<proteinExistence type="predicted"/>
<keyword evidence="1" id="KW-1133">Transmembrane helix</keyword>
<accession>A0A8S1R163</accession>
<feature type="transmembrane region" description="Helical" evidence="1">
    <location>
        <begin position="39"/>
        <end position="59"/>
    </location>
</feature>
<feature type="transmembrane region" description="Helical" evidence="1">
    <location>
        <begin position="135"/>
        <end position="152"/>
    </location>
</feature>
<keyword evidence="3" id="KW-1185">Reference proteome</keyword>
<reference evidence="2" key="1">
    <citation type="submission" date="2021-01" db="EMBL/GenBank/DDBJ databases">
        <authorList>
            <consortium name="Genoscope - CEA"/>
            <person name="William W."/>
        </authorList>
    </citation>
    <scope>NUCLEOTIDE SEQUENCE</scope>
</reference>
<dbReference type="AlphaFoldDB" id="A0A8S1R163"/>
<gene>
    <name evidence="2" type="ORF">PSON_ATCC_30995.1.T1300041</name>
</gene>
<dbReference type="Proteomes" id="UP000692954">
    <property type="component" value="Unassembled WGS sequence"/>
</dbReference>
<protein>
    <recommendedName>
        <fullName evidence="4">Transmembrane protein</fullName>
    </recommendedName>
</protein>
<evidence type="ECO:0000313" key="3">
    <source>
        <dbReference type="Proteomes" id="UP000692954"/>
    </source>
</evidence>
<feature type="transmembrane region" description="Helical" evidence="1">
    <location>
        <begin position="164"/>
        <end position="184"/>
    </location>
</feature>
<evidence type="ECO:0000256" key="1">
    <source>
        <dbReference type="SAM" id="Phobius"/>
    </source>
</evidence>
<name>A0A8S1R163_9CILI</name>
<comment type="caution">
    <text evidence="2">The sequence shown here is derived from an EMBL/GenBank/DDBJ whole genome shotgun (WGS) entry which is preliminary data.</text>
</comment>
<evidence type="ECO:0000313" key="2">
    <source>
        <dbReference type="EMBL" id="CAD8121113.1"/>
    </source>
</evidence>
<organism evidence="2 3">
    <name type="scientific">Paramecium sonneborni</name>
    <dbReference type="NCBI Taxonomy" id="65129"/>
    <lineage>
        <taxon>Eukaryota</taxon>
        <taxon>Sar</taxon>
        <taxon>Alveolata</taxon>
        <taxon>Ciliophora</taxon>
        <taxon>Intramacronucleata</taxon>
        <taxon>Oligohymenophorea</taxon>
        <taxon>Peniculida</taxon>
        <taxon>Parameciidae</taxon>
        <taxon>Paramecium</taxon>
    </lineage>
</organism>
<evidence type="ECO:0008006" key="4">
    <source>
        <dbReference type="Google" id="ProtNLM"/>
    </source>
</evidence>
<keyword evidence="1" id="KW-0472">Membrane</keyword>
<dbReference type="EMBL" id="CAJJDN010000130">
    <property type="protein sequence ID" value="CAD8121113.1"/>
    <property type="molecule type" value="Genomic_DNA"/>
</dbReference>
<sequence length="186" mass="22502">MMSFAANHVSLAYNSEIEVGLAVYQIEVKKLDEVKKISLFMVLMLIIRFFYDIKINILFINIELMIKLILKNFSTLNELVYSFTQSIILKFFLVKQCYGISRIFQMRCLQQFQLVVDYFDIYFTLQQIWKQRGDTRLIFILMLIIKFNLYKLYKLYPIFQQENLLYICNFHFSNLLIIFWNTILKN</sequence>
<keyword evidence="1" id="KW-0812">Transmembrane</keyword>